<evidence type="ECO:0000256" key="1">
    <source>
        <dbReference type="ARBA" id="ARBA00022553"/>
    </source>
</evidence>
<dbReference type="InterPro" id="IPR011006">
    <property type="entry name" value="CheY-like_superfamily"/>
</dbReference>
<dbReference type="EMBL" id="CP036272">
    <property type="protein sequence ID" value="QDT60454.1"/>
    <property type="molecule type" value="Genomic_DNA"/>
</dbReference>
<keyword evidence="7" id="KW-1185">Reference proteome</keyword>
<accession>A0A517SWE1</accession>
<proteinExistence type="predicted"/>
<dbReference type="PANTHER" id="PTHR45566">
    <property type="entry name" value="HTH-TYPE TRANSCRIPTIONAL REGULATOR YHJB-RELATED"/>
    <property type="match status" value="1"/>
</dbReference>
<dbReference type="SMART" id="SM00448">
    <property type="entry name" value="REC"/>
    <property type="match status" value="1"/>
</dbReference>
<dbReference type="Pfam" id="PF00072">
    <property type="entry name" value="Response_reg"/>
    <property type="match status" value="1"/>
</dbReference>
<organism evidence="6 7">
    <name type="scientific">Stieleria bergensis</name>
    <dbReference type="NCBI Taxonomy" id="2528025"/>
    <lineage>
        <taxon>Bacteria</taxon>
        <taxon>Pseudomonadati</taxon>
        <taxon>Planctomycetota</taxon>
        <taxon>Planctomycetia</taxon>
        <taxon>Pirellulales</taxon>
        <taxon>Pirellulaceae</taxon>
        <taxon>Stieleria</taxon>
    </lineage>
</organism>
<dbReference type="InterPro" id="IPR000792">
    <property type="entry name" value="Tscrpt_reg_LuxR_C"/>
</dbReference>
<feature type="domain" description="HTH luxR-type" evidence="4">
    <location>
        <begin position="145"/>
        <end position="210"/>
    </location>
</feature>
<evidence type="ECO:0000256" key="2">
    <source>
        <dbReference type="ARBA" id="ARBA00023125"/>
    </source>
</evidence>
<dbReference type="CDD" id="cd17535">
    <property type="entry name" value="REC_NarL-like"/>
    <property type="match status" value="1"/>
</dbReference>
<evidence type="ECO:0000259" key="4">
    <source>
        <dbReference type="PROSITE" id="PS50043"/>
    </source>
</evidence>
<name>A0A517SWE1_9BACT</name>
<feature type="domain" description="Response regulatory" evidence="5">
    <location>
        <begin position="15"/>
        <end position="131"/>
    </location>
</feature>
<dbReference type="InterPro" id="IPR058245">
    <property type="entry name" value="NreC/VraR/RcsB-like_REC"/>
</dbReference>
<dbReference type="InterPro" id="IPR001789">
    <property type="entry name" value="Sig_transdc_resp-reg_receiver"/>
</dbReference>
<dbReference type="GO" id="GO:0000160">
    <property type="term" value="P:phosphorelay signal transduction system"/>
    <property type="evidence" value="ECO:0007669"/>
    <property type="project" value="InterPro"/>
</dbReference>
<dbReference type="Gene3D" id="3.40.50.2300">
    <property type="match status" value="1"/>
</dbReference>
<feature type="modified residue" description="4-aspartylphosphate" evidence="3">
    <location>
        <position position="66"/>
    </location>
</feature>
<protein>
    <submittedName>
        <fullName evidence="6">Transcriptional regulatory protein DegU</fullName>
    </submittedName>
</protein>
<dbReference type="PANTHER" id="PTHR45566:SF2">
    <property type="entry name" value="NARL SUBFAMILY"/>
    <property type="match status" value="1"/>
</dbReference>
<gene>
    <name evidence="6" type="primary">degU</name>
    <name evidence="6" type="ORF">SV7mr_29770</name>
</gene>
<reference evidence="6 7" key="1">
    <citation type="submission" date="2019-02" db="EMBL/GenBank/DDBJ databases">
        <title>Deep-cultivation of Planctomycetes and their phenomic and genomic characterization uncovers novel biology.</title>
        <authorList>
            <person name="Wiegand S."/>
            <person name="Jogler M."/>
            <person name="Boedeker C."/>
            <person name="Pinto D."/>
            <person name="Vollmers J."/>
            <person name="Rivas-Marin E."/>
            <person name="Kohn T."/>
            <person name="Peeters S.H."/>
            <person name="Heuer A."/>
            <person name="Rast P."/>
            <person name="Oberbeckmann S."/>
            <person name="Bunk B."/>
            <person name="Jeske O."/>
            <person name="Meyerdierks A."/>
            <person name="Storesund J.E."/>
            <person name="Kallscheuer N."/>
            <person name="Luecker S."/>
            <person name="Lage O.M."/>
            <person name="Pohl T."/>
            <person name="Merkel B.J."/>
            <person name="Hornburger P."/>
            <person name="Mueller R.-W."/>
            <person name="Bruemmer F."/>
            <person name="Labrenz M."/>
            <person name="Spormann A.M."/>
            <person name="Op den Camp H."/>
            <person name="Overmann J."/>
            <person name="Amann R."/>
            <person name="Jetten M.S.M."/>
            <person name="Mascher T."/>
            <person name="Medema M.H."/>
            <person name="Devos D.P."/>
            <person name="Kaster A.-K."/>
            <person name="Ovreas L."/>
            <person name="Rohde M."/>
            <person name="Galperin M.Y."/>
            <person name="Jogler C."/>
        </authorList>
    </citation>
    <scope>NUCLEOTIDE SEQUENCE [LARGE SCALE GENOMIC DNA]</scope>
    <source>
        <strain evidence="6 7">SV_7m_r</strain>
    </source>
</reference>
<dbReference type="Pfam" id="PF00196">
    <property type="entry name" value="GerE"/>
    <property type="match status" value="1"/>
</dbReference>
<evidence type="ECO:0000313" key="6">
    <source>
        <dbReference type="EMBL" id="QDT60454.1"/>
    </source>
</evidence>
<keyword evidence="1 3" id="KW-0597">Phosphoprotein</keyword>
<dbReference type="InterPro" id="IPR051015">
    <property type="entry name" value="EvgA-like"/>
</dbReference>
<dbReference type="PROSITE" id="PS50110">
    <property type="entry name" value="RESPONSE_REGULATORY"/>
    <property type="match status" value="1"/>
</dbReference>
<dbReference type="SUPFAM" id="SSF52172">
    <property type="entry name" value="CheY-like"/>
    <property type="match status" value="1"/>
</dbReference>
<dbReference type="GO" id="GO:0003677">
    <property type="term" value="F:DNA binding"/>
    <property type="evidence" value="ECO:0007669"/>
    <property type="project" value="UniProtKB-KW"/>
</dbReference>
<evidence type="ECO:0000313" key="7">
    <source>
        <dbReference type="Proteomes" id="UP000315003"/>
    </source>
</evidence>
<dbReference type="PRINTS" id="PR00038">
    <property type="entry name" value="HTHLUXR"/>
</dbReference>
<dbReference type="GO" id="GO:0006355">
    <property type="term" value="P:regulation of DNA-templated transcription"/>
    <property type="evidence" value="ECO:0007669"/>
    <property type="project" value="InterPro"/>
</dbReference>
<dbReference type="SMART" id="SM00421">
    <property type="entry name" value="HTH_LUXR"/>
    <property type="match status" value="1"/>
</dbReference>
<dbReference type="Proteomes" id="UP000315003">
    <property type="component" value="Chromosome"/>
</dbReference>
<keyword evidence="2" id="KW-0238">DNA-binding</keyword>
<evidence type="ECO:0000259" key="5">
    <source>
        <dbReference type="PROSITE" id="PS50110"/>
    </source>
</evidence>
<dbReference type="CDD" id="cd06170">
    <property type="entry name" value="LuxR_C_like"/>
    <property type="match status" value="1"/>
</dbReference>
<dbReference type="PROSITE" id="PS50043">
    <property type="entry name" value="HTH_LUXR_2"/>
    <property type="match status" value="1"/>
</dbReference>
<dbReference type="InterPro" id="IPR036388">
    <property type="entry name" value="WH-like_DNA-bd_sf"/>
</dbReference>
<dbReference type="AlphaFoldDB" id="A0A517SWE1"/>
<dbReference type="InterPro" id="IPR016032">
    <property type="entry name" value="Sig_transdc_resp-reg_C-effctor"/>
</dbReference>
<sequence>MDSRGDESVRIQELRLLIVDDHAVMRAGLSNMLDARRDFSVVGEADDGEAALDLLGSKPVDVVLLDLMMPGIGGLGCLEAIKSRFPDVKVIVLSSSETARDIKQAIGLGAEAYVAKHAQPSQLIETILAVAVGKRLPNPSLANGDFPEANRITAREMEVLNLLRSGLSNSEIGHKLGITPRTAKAHVAAILEKMNARDRTEAVARGFEWGLLRP</sequence>
<evidence type="ECO:0000256" key="3">
    <source>
        <dbReference type="PROSITE-ProRule" id="PRU00169"/>
    </source>
</evidence>
<dbReference type="SUPFAM" id="SSF46894">
    <property type="entry name" value="C-terminal effector domain of the bipartite response regulators"/>
    <property type="match status" value="1"/>
</dbReference>
<dbReference type="Gene3D" id="1.10.10.10">
    <property type="entry name" value="Winged helix-like DNA-binding domain superfamily/Winged helix DNA-binding domain"/>
    <property type="match status" value="1"/>
</dbReference>